<dbReference type="Pfam" id="PF00213">
    <property type="entry name" value="OSCP"/>
    <property type="match status" value="1"/>
</dbReference>
<name>A0A9Q0G9S5_9ROSI</name>
<dbReference type="PRINTS" id="PR00125">
    <property type="entry name" value="ATPASEDELTA"/>
</dbReference>
<sequence>MAAALQNATVSLHSNKIPPSPRVSTTTRRLNNLSFSSSSSSSAFFPCLKLTAARRPRGSGIVMMASTVAASYAEALLDIAKSSDTLDVTCADVEKIDSIFSDEAVAEFFLNPIISEEKKKEVIAELAAGNSLQPTTENFLNILLEAERMDIVKDIVEEFEREYNEITDTEMAVVSSVVPLESQHLAQLAKQVQKWTGAKNVRIKTNIDPSLVAGFTIRYGADGSKFIDLSVKKQLDEIVAQTDSIEFPLPSLEDSDDSESAPAAAEAESAAAVAN</sequence>
<dbReference type="EMBL" id="JAKUCV010001510">
    <property type="protein sequence ID" value="KAJ4846085.1"/>
    <property type="molecule type" value="Genomic_DNA"/>
</dbReference>
<evidence type="ECO:0000313" key="10">
    <source>
        <dbReference type="EMBL" id="KAJ4846085.1"/>
    </source>
</evidence>
<comment type="similarity">
    <text evidence="2">Belongs to the ATPase delta chain family.</text>
</comment>
<dbReference type="SUPFAM" id="SSF47928">
    <property type="entry name" value="N-terminal domain of the delta subunit of the F1F0-ATP synthase"/>
    <property type="match status" value="1"/>
</dbReference>
<reference evidence="10" key="1">
    <citation type="submission" date="2022-02" db="EMBL/GenBank/DDBJ databases">
        <authorList>
            <person name="Henning P.M."/>
            <person name="McCubbin A.G."/>
            <person name="Shore J.S."/>
        </authorList>
    </citation>
    <scope>NUCLEOTIDE SEQUENCE</scope>
    <source>
        <strain evidence="10">F60SS</strain>
        <tissue evidence="10">Leaves</tissue>
    </source>
</reference>
<evidence type="ECO:0000256" key="7">
    <source>
        <dbReference type="ARBA" id="ARBA00023136"/>
    </source>
</evidence>
<dbReference type="GO" id="GO:0016020">
    <property type="term" value="C:membrane"/>
    <property type="evidence" value="ECO:0007669"/>
    <property type="project" value="UniProtKB-SubCell"/>
</dbReference>
<evidence type="ECO:0000256" key="8">
    <source>
        <dbReference type="ARBA" id="ARBA00023310"/>
    </source>
</evidence>
<keyword evidence="11" id="KW-1185">Reference proteome</keyword>
<evidence type="ECO:0000256" key="2">
    <source>
        <dbReference type="ARBA" id="ARBA00007046"/>
    </source>
</evidence>
<evidence type="ECO:0000256" key="5">
    <source>
        <dbReference type="ARBA" id="ARBA00022781"/>
    </source>
</evidence>
<dbReference type="InterPro" id="IPR000711">
    <property type="entry name" value="ATPase_OSCP/dsu"/>
</dbReference>
<evidence type="ECO:0008006" key="12">
    <source>
        <dbReference type="Google" id="ProtNLM"/>
    </source>
</evidence>
<keyword evidence="7" id="KW-0472">Membrane</keyword>
<dbReference type="InterPro" id="IPR020781">
    <property type="entry name" value="ATPase_OSCP/d_CS"/>
</dbReference>
<keyword evidence="6" id="KW-0406">Ion transport</keyword>
<proteinExistence type="inferred from homology"/>
<organism evidence="10 11">
    <name type="scientific">Turnera subulata</name>
    <dbReference type="NCBI Taxonomy" id="218843"/>
    <lineage>
        <taxon>Eukaryota</taxon>
        <taxon>Viridiplantae</taxon>
        <taxon>Streptophyta</taxon>
        <taxon>Embryophyta</taxon>
        <taxon>Tracheophyta</taxon>
        <taxon>Spermatophyta</taxon>
        <taxon>Magnoliopsida</taxon>
        <taxon>eudicotyledons</taxon>
        <taxon>Gunneridae</taxon>
        <taxon>Pentapetalae</taxon>
        <taxon>rosids</taxon>
        <taxon>fabids</taxon>
        <taxon>Malpighiales</taxon>
        <taxon>Passifloraceae</taxon>
        <taxon>Turnera</taxon>
    </lineage>
</organism>
<dbReference type="InterPro" id="IPR026015">
    <property type="entry name" value="ATP_synth_OSCP/delta_N_sf"/>
</dbReference>
<evidence type="ECO:0000256" key="9">
    <source>
        <dbReference type="SAM" id="MobiDB-lite"/>
    </source>
</evidence>
<keyword evidence="5" id="KW-0375">Hydrogen ion transport</keyword>
<gene>
    <name evidence="10" type="ORF">Tsubulata_016722</name>
</gene>
<protein>
    <recommendedName>
        <fullName evidence="12">ATP synthase delta chain</fullName>
    </recommendedName>
</protein>
<keyword evidence="4" id="KW-0813">Transport</keyword>
<comment type="subcellular location">
    <subcellularLocation>
        <location evidence="1">Membrane</location>
    </subcellularLocation>
</comment>
<feature type="compositionally biased region" description="Low complexity" evidence="9">
    <location>
        <begin position="260"/>
        <end position="275"/>
    </location>
</feature>
<evidence type="ECO:0000256" key="3">
    <source>
        <dbReference type="ARBA" id="ARBA00011648"/>
    </source>
</evidence>
<dbReference type="Proteomes" id="UP001141552">
    <property type="component" value="Unassembled WGS sequence"/>
</dbReference>
<accession>A0A9Q0G9S5</accession>
<evidence type="ECO:0000256" key="4">
    <source>
        <dbReference type="ARBA" id="ARBA00022448"/>
    </source>
</evidence>
<dbReference type="OrthoDB" id="1262810at2759"/>
<comment type="subunit">
    <text evidence="3">F-type ATPases have 2 components, CF(1) - the catalytic core - and CF(0) - the membrane proton channel. CF(1) has five subunits: alpha(3), beta(3), gamma(1), delta(1), epsilon(1). CF(0) has three main subunits: a, b and c.</text>
</comment>
<evidence type="ECO:0000256" key="1">
    <source>
        <dbReference type="ARBA" id="ARBA00004370"/>
    </source>
</evidence>
<evidence type="ECO:0000256" key="6">
    <source>
        <dbReference type="ARBA" id="ARBA00023065"/>
    </source>
</evidence>
<dbReference type="Gene3D" id="1.10.520.20">
    <property type="entry name" value="N-terminal domain of the delta subunit of the F1F0-ATP synthase"/>
    <property type="match status" value="1"/>
</dbReference>
<keyword evidence="8" id="KW-0066">ATP synthesis</keyword>
<feature type="region of interest" description="Disordered" evidence="9">
    <location>
        <begin position="246"/>
        <end position="275"/>
    </location>
</feature>
<dbReference type="PANTHER" id="PTHR11910">
    <property type="entry name" value="ATP SYNTHASE DELTA CHAIN"/>
    <property type="match status" value="1"/>
</dbReference>
<dbReference type="PROSITE" id="PS00389">
    <property type="entry name" value="ATPASE_DELTA"/>
    <property type="match status" value="1"/>
</dbReference>
<comment type="caution">
    <text evidence="10">The sequence shown here is derived from an EMBL/GenBank/DDBJ whole genome shotgun (WGS) entry which is preliminary data.</text>
</comment>
<evidence type="ECO:0000313" key="11">
    <source>
        <dbReference type="Proteomes" id="UP001141552"/>
    </source>
</evidence>
<dbReference type="GO" id="GO:0046933">
    <property type="term" value="F:proton-transporting ATP synthase activity, rotational mechanism"/>
    <property type="evidence" value="ECO:0007669"/>
    <property type="project" value="InterPro"/>
</dbReference>
<dbReference type="HAMAP" id="MF_01416">
    <property type="entry name" value="ATP_synth_delta_bact"/>
    <property type="match status" value="1"/>
</dbReference>
<dbReference type="NCBIfam" id="TIGR01145">
    <property type="entry name" value="ATP_synt_delta"/>
    <property type="match status" value="1"/>
</dbReference>
<dbReference type="AlphaFoldDB" id="A0A9Q0G9S5"/>
<reference evidence="10" key="2">
    <citation type="journal article" date="2023" name="Plants (Basel)">
        <title>Annotation of the Turnera subulata (Passifloraceae) Draft Genome Reveals the S-Locus Evolved after the Divergence of Turneroideae from Passifloroideae in a Stepwise Manner.</title>
        <authorList>
            <person name="Henning P.M."/>
            <person name="Roalson E.H."/>
            <person name="Mir W."/>
            <person name="McCubbin A.G."/>
            <person name="Shore J.S."/>
        </authorList>
    </citation>
    <scope>NUCLEOTIDE SEQUENCE</scope>
    <source>
        <strain evidence="10">F60SS</strain>
    </source>
</reference>